<keyword evidence="2" id="KW-0812">Transmembrane</keyword>
<dbReference type="InterPro" id="IPR021215">
    <property type="entry name" value="DUF2752"/>
</dbReference>
<feature type="transmembrane region" description="Helical" evidence="2">
    <location>
        <begin position="130"/>
        <end position="149"/>
    </location>
</feature>
<keyword evidence="2" id="KW-1133">Transmembrane helix</keyword>
<keyword evidence="4" id="KW-1185">Reference proteome</keyword>
<dbReference type="Proteomes" id="UP000634476">
    <property type="component" value="Unassembled WGS sequence"/>
</dbReference>
<name>A0A8J3T1W9_9ACTN</name>
<feature type="region of interest" description="Disordered" evidence="1">
    <location>
        <begin position="1"/>
        <end position="26"/>
    </location>
</feature>
<evidence type="ECO:0000256" key="1">
    <source>
        <dbReference type="SAM" id="MobiDB-lite"/>
    </source>
</evidence>
<gene>
    <name evidence="3" type="ORF">Pta02_44980</name>
</gene>
<feature type="transmembrane region" description="Helical" evidence="2">
    <location>
        <begin position="34"/>
        <end position="53"/>
    </location>
</feature>
<accession>A0A8J3T1W9</accession>
<evidence type="ECO:0000313" key="3">
    <source>
        <dbReference type="EMBL" id="GII02490.1"/>
    </source>
</evidence>
<keyword evidence="2" id="KW-0472">Membrane</keyword>
<feature type="compositionally biased region" description="Low complexity" evidence="1">
    <location>
        <begin position="1"/>
        <end position="12"/>
    </location>
</feature>
<organism evidence="3 4">
    <name type="scientific">Planobispora takensis</name>
    <dbReference type="NCBI Taxonomy" id="1367882"/>
    <lineage>
        <taxon>Bacteria</taxon>
        <taxon>Bacillati</taxon>
        <taxon>Actinomycetota</taxon>
        <taxon>Actinomycetes</taxon>
        <taxon>Streptosporangiales</taxon>
        <taxon>Streptosporangiaceae</taxon>
        <taxon>Planobispora</taxon>
    </lineage>
</organism>
<evidence type="ECO:0000313" key="4">
    <source>
        <dbReference type="Proteomes" id="UP000634476"/>
    </source>
</evidence>
<comment type="caution">
    <text evidence="3">The sequence shown here is derived from an EMBL/GenBank/DDBJ whole genome shotgun (WGS) entry which is preliminary data.</text>
</comment>
<evidence type="ECO:0000256" key="2">
    <source>
        <dbReference type="SAM" id="Phobius"/>
    </source>
</evidence>
<feature type="compositionally biased region" description="Basic and acidic residues" evidence="1">
    <location>
        <begin position="15"/>
        <end position="25"/>
    </location>
</feature>
<feature type="transmembrane region" description="Helical" evidence="2">
    <location>
        <begin position="101"/>
        <end position="118"/>
    </location>
</feature>
<reference evidence="3" key="1">
    <citation type="submission" date="2021-01" db="EMBL/GenBank/DDBJ databases">
        <title>Whole genome shotgun sequence of Planobispora takensis NBRC 109077.</title>
        <authorList>
            <person name="Komaki H."/>
            <person name="Tamura T."/>
        </authorList>
    </citation>
    <scope>NUCLEOTIDE SEQUENCE</scope>
    <source>
        <strain evidence="3">NBRC 109077</strain>
    </source>
</reference>
<dbReference type="EMBL" id="BOOK01000032">
    <property type="protein sequence ID" value="GII02490.1"/>
    <property type="molecule type" value="Genomic_DNA"/>
</dbReference>
<dbReference type="Pfam" id="PF10825">
    <property type="entry name" value="DUF2752"/>
    <property type="match status" value="1"/>
</dbReference>
<proteinExistence type="predicted"/>
<dbReference type="AlphaFoldDB" id="A0A8J3T1W9"/>
<sequence>MGETARGQSTRGRTTRGEAAREGTARARRRGMRVLAPLATAAAAAAAVSYVAAVDPNEPGHYPSCPFLLLTGLYCPGCGGLRAVHALAHGDPVAALGLNPLLVLTVPVLAVLWGHWALRSWKGEPFARKAPRAVYAWILLALMIGFWIARNLPFADFLAP</sequence>
<protein>
    <submittedName>
        <fullName evidence="3">Membrane protein</fullName>
    </submittedName>
</protein>